<dbReference type="Proteomes" id="UP000298138">
    <property type="component" value="Unassembled WGS sequence"/>
</dbReference>
<dbReference type="EMBL" id="ML220112">
    <property type="protein sequence ID" value="TGZ84492.1"/>
    <property type="molecule type" value="Genomic_DNA"/>
</dbReference>
<dbReference type="GO" id="GO:0055029">
    <property type="term" value="C:nuclear DNA-directed RNA polymerase complex"/>
    <property type="evidence" value="ECO:0007669"/>
    <property type="project" value="UniProtKB-ARBA"/>
</dbReference>
<comment type="similarity">
    <text evidence="6">Belongs to the archaeal Rpo3/eukaryotic RPB3 RNA polymerase subunit family.</text>
</comment>
<dbReference type="InterPro" id="IPR022842">
    <property type="entry name" value="RNAP_Rpo3/Rpb3/RPAC1"/>
</dbReference>
<dbReference type="InterPro" id="IPR011262">
    <property type="entry name" value="DNA-dir_RNA_pol_insert"/>
</dbReference>
<dbReference type="HAMAP" id="MF_00320">
    <property type="entry name" value="RNApol_arch_Rpo3"/>
    <property type="match status" value="1"/>
</dbReference>
<evidence type="ECO:0000256" key="5">
    <source>
        <dbReference type="ARBA" id="ARBA00023242"/>
    </source>
</evidence>
<dbReference type="Gene3D" id="3.30.1360.10">
    <property type="entry name" value="RNA polymerase, RBP11-like subunit"/>
    <property type="match status" value="1"/>
</dbReference>
<evidence type="ECO:0000256" key="1">
    <source>
        <dbReference type="ARBA" id="ARBA00004123"/>
    </source>
</evidence>
<dbReference type="Pfam" id="PF01193">
    <property type="entry name" value="RNA_pol_L"/>
    <property type="match status" value="1"/>
</dbReference>
<dbReference type="InterPro" id="IPR033901">
    <property type="entry name" value="RNAPI/III_AC40"/>
</dbReference>
<feature type="region of interest" description="Disordered" evidence="7">
    <location>
        <begin position="355"/>
        <end position="378"/>
    </location>
</feature>
<dbReference type="GO" id="GO:0005666">
    <property type="term" value="C:RNA polymerase III complex"/>
    <property type="evidence" value="ECO:0007669"/>
    <property type="project" value="TreeGrafter"/>
</dbReference>
<dbReference type="Gene3D" id="2.170.120.12">
    <property type="entry name" value="DNA-directed RNA polymerase, insert domain"/>
    <property type="match status" value="1"/>
</dbReference>
<dbReference type="FunCoup" id="A0A4S2N5D7">
    <property type="interactions" value="966"/>
</dbReference>
<gene>
    <name evidence="9" type="ORF">EX30DRAFT_360543</name>
</gene>
<dbReference type="GO" id="GO:0003677">
    <property type="term" value="F:DNA binding"/>
    <property type="evidence" value="ECO:0007669"/>
    <property type="project" value="InterPro"/>
</dbReference>
<sequence>MPSADLSQRNIVGIHAETVSNVTSTDFPGHYPGEDHTWNLANFKRNLRIKFYRNEPLHAEFDVVHIDASVANAFRRIMMAEVPTFAIEKVYMLENTSVIQDEVLSHRLGLVPIKANQDTLKRMKWYSKKPLPDGSIPSATTDDTIVFGIDVVCERKPNAPKPTATSTPHPDDLYVNHSVFAKDITYSPVGDQEESFDGNPPHAASPDILLAKLRPGQVISAQLHAVKGVGKDHAKFSPVAPASYRLLPTIEILEPIRSKAAERFKKCFPSGVVEVINDEAVVVNPRNDTVSREVLRHEEFKDKVRLGRVRDHFMYSVESSGQFDSDDIFLQSIAVLRSKCNVLKSHVETMLQLEEEKREREEGVVEDAEDVDKMDVDE</sequence>
<dbReference type="InParanoid" id="A0A4S2N5D7"/>
<reference evidence="9 10" key="1">
    <citation type="submission" date="2019-04" db="EMBL/GenBank/DDBJ databases">
        <title>Comparative genomics and transcriptomics to analyze fruiting body development in filamentous ascomycetes.</title>
        <authorList>
            <consortium name="DOE Joint Genome Institute"/>
            <person name="Lutkenhaus R."/>
            <person name="Traeger S."/>
            <person name="Breuer J."/>
            <person name="Kuo A."/>
            <person name="Lipzen A."/>
            <person name="Pangilinan J."/>
            <person name="Dilworth D."/>
            <person name="Sandor L."/>
            <person name="Poggeler S."/>
            <person name="Barry K."/>
            <person name="Grigoriev I.V."/>
            <person name="Nowrousian M."/>
        </authorList>
    </citation>
    <scope>NUCLEOTIDE SEQUENCE [LARGE SCALE GENOMIC DNA]</scope>
    <source>
        <strain evidence="9 10">CBS 389.68</strain>
    </source>
</reference>
<dbReference type="SUPFAM" id="SSF55257">
    <property type="entry name" value="RBP11-like subunits of RNA polymerase"/>
    <property type="match status" value="1"/>
</dbReference>
<dbReference type="GO" id="GO:0005736">
    <property type="term" value="C:RNA polymerase I complex"/>
    <property type="evidence" value="ECO:0007669"/>
    <property type="project" value="TreeGrafter"/>
</dbReference>
<dbReference type="InterPro" id="IPR011263">
    <property type="entry name" value="DNA-dir_RNA_pol_RpoA/D/Rpb3"/>
</dbReference>
<evidence type="ECO:0000256" key="6">
    <source>
        <dbReference type="ARBA" id="ARBA00025804"/>
    </source>
</evidence>
<dbReference type="Pfam" id="PF01000">
    <property type="entry name" value="RNA_pol_A_bac"/>
    <property type="match status" value="1"/>
</dbReference>
<comment type="subcellular location">
    <subcellularLocation>
        <location evidence="1">Nucleus</location>
    </subcellularLocation>
</comment>
<dbReference type="GO" id="GO:0006351">
    <property type="term" value="P:DNA-templated transcription"/>
    <property type="evidence" value="ECO:0007669"/>
    <property type="project" value="InterPro"/>
</dbReference>
<dbReference type="InterPro" id="IPR036643">
    <property type="entry name" value="RNApol_insert_sf"/>
</dbReference>
<dbReference type="PROSITE" id="PS00446">
    <property type="entry name" value="RNA_POL_D_30KD"/>
    <property type="match status" value="1"/>
</dbReference>
<keyword evidence="3" id="KW-0240">DNA-directed RNA polymerase</keyword>
<dbReference type="GO" id="GO:0046983">
    <property type="term" value="F:protein dimerization activity"/>
    <property type="evidence" value="ECO:0007669"/>
    <property type="project" value="InterPro"/>
</dbReference>
<evidence type="ECO:0000313" key="9">
    <source>
        <dbReference type="EMBL" id="TGZ84492.1"/>
    </source>
</evidence>
<dbReference type="AlphaFoldDB" id="A0A4S2N5D7"/>
<dbReference type="GO" id="GO:0003899">
    <property type="term" value="F:DNA-directed RNA polymerase activity"/>
    <property type="evidence" value="ECO:0007669"/>
    <property type="project" value="InterPro"/>
</dbReference>
<evidence type="ECO:0000313" key="10">
    <source>
        <dbReference type="Proteomes" id="UP000298138"/>
    </source>
</evidence>
<proteinExistence type="inferred from homology"/>
<name>A0A4S2N5D7_9PEZI</name>
<evidence type="ECO:0000256" key="4">
    <source>
        <dbReference type="ARBA" id="ARBA00023163"/>
    </source>
</evidence>
<evidence type="ECO:0000259" key="8">
    <source>
        <dbReference type="SMART" id="SM00662"/>
    </source>
</evidence>
<keyword evidence="5" id="KW-0539">Nucleus</keyword>
<dbReference type="CDD" id="cd07032">
    <property type="entry name" value="RNAP_I_II_AC40"/>
    <property type="match status" value="1"/>
</dbReference>
<protein>
    <recommendedName>
        <fullName evidence="2">DNA-directed RNA polymerases I and III subunit RPAC1</fullName>
    </recommendedName>
</protein>
<keyword evidence="4" id="KW-0804">Transcription</keyword>
<dbReference type="PANTHER" id="PTHR11800:SF13">
    <property type="entry name" value="DNA-DIRECTED RNA POLYMERASES I AND III SUBUNIT RPAC1"/>
    <property type="match status" value="1"/>
</dbReference>
<dbReference type="STRING" id="341454.A0A4S2N5D7"/>
<accession>A0A4S2N5D7</accession>
<evidence type="ECO:0000256" key="7">
    <source>
        <dbReference type="SAM" id="MobiDB-lite"/>
    </source>
</evidence>
<dbReference type="InterPro" id="IPR001514">
    <property type="entry name" value="DNA-dir_RNA_pol_30-40kDasu_CS"/>
</dbReference>
<dbReference type="FunFam" id="2.170.120.12:FF:000003">
    <property type="entry name" value="Dna-directed rna polymerases i and iii subunit"/>
    <property type="match status" value="1"/>
</dbReference>
<dbReference type="InterPro" id="IPR036603">
    <property type="entry name" value="RBP11-like"/>
</dbReference>
<dbReference type="OrthoDB" id="270173at2759"/>
<feature type="domain" description="DNA-directed RNA polymerase RpoA/D/Rpb3-type" evidence="8">
    <location>
        <begin position="58"/>
        <end position="346"/>
    </location>
</feature>
<dbReference type="SMART" id="SM00662">
    <property type="entry name" value="RPOLD"/>
    <property type="match status" value="1"/>
</dbReference>
<dbReference type="InterPro" id="IPR050518">
    <property type="entry name" value="Rpo3/RPB3_RNA_Pol_subunit"/>
</dbReference>
<dbReference type="SUPFAM" id="SSF56553">
    <property type="entry name" value="Insert subdomain of RNA polymerase alpha subunit"/>
    <property type="match status" value="1"/>
</dbReference>
<keyword evidence="10" id="KW-1185">Reference proteome</keyword>
<evidence type="ECO:0000256" key="3">
    <source>
        <dbReference type="ARBA" id="ARBA00022478"/>
    </source>
</evidence>
<evidence type="ECO:0000256" key="2">
    <source>
        <dbReference type="ARBA" id="ARBA00022083"/>
    </source>
</evidence>
<organism evidence="9 10">
    <name type="scientific">Ascodesmis nigricans</name>
    <dbReference type="NCBI Taxonomy" id="341454"/>
    <lineage>
        <taxon>Eukaryota</taxon>
        <taxon>Fungi</taxon>
        <taxon>Dikarya</taxon>
        <taxon>Ascomycota</taxon>
        <taxon>Pezizomycotina</taxon>
        <taxon>Pezizomycetes</taxon>
        <taxon>Pezizales</taxon>
        <taxon>Ascodesmidaceae</taxon>
        <taxon>Ascodesmis</taxon>
    </lineage>
</organism>
<dbReference type="PANTHER" id="PTHR11800">
    <property type="entry name" value="DNA-DIRECTED RNA POLYMERASE"/>
    <property type="match status" value="1"/>
</dbReference>